<dbReference type="InterPro" id="IPR036909">
    <property type="entry name" value="Cyt_c-like_dom_sf"/>
</dbReference>
<protein>
    <recommendedName>
        <fullName evidence="4">Cytochrome c domain-containing protein</fullName>
    </recommendedName>
</protein>
<evidence type="ECO:0008006" key="4">
    <source>
        <dbReference type="Google" id="ProtNLM"/>
    </source>
</evidence>
<dbReference type="GO" id="GO:0009055">
    <property type="term" value="F:electron transfer activity"/>
    <property type="evidence" value="ECO:0007669"/>
    <property type="project" value="InterPro"/>
</dbReference>
<organism evidence="3">
    <name type="scientific">marine metagenome</name>
    <dbReference type="NCBI Taxonomy" id="408172"/>
    <lineage>
        <taxon>unclassified sequences</taxon>
        <taxon>metagenomes</taxon>
        <taxon>ecological metagenomes</taxon>
    </lineage>
</organism>
<gene>
    <name evidence="3" type="ORF">METZ01_LOCUS322667</name>
</gene>
<keyword evidence="2" id="KW-0249">Electron transport</keyword>
<keyword evidence="1" id="KW-0813">Transport</keyword>
<sequence>VKKIVCPLALLLAASWAQADLEWAYQALEETLISFDDEPRTLPGSPNSYTQAEIDDPFAPPDWFPEDHSPMPEVVARGLDNQVRACSQCHLTSGMGHPESSQLAGLSVGYMLRQMADFRSGARKDRFWMNPISEALPEEYWQAALEYYAAIEPIDWVEVTETDTVPKNYVGKGRMRFVHPDGGTEPLGNRILEFPEDPELVHLRHPYSGFIAYAPMGSIGRGRDLATTGG</sequence>
<dbReference type="AlphaFoldDB" id="A0A382P8R4"/>
<evidence type="ECO:0000256" key="1">
    <source>
        <dbReference type="ARBA" id="ARBA00022448"/>
    </source>
</evidence>
<dbReference type="GO" id="GO:0020037">
    <property type="term" value="F:heme binding"/>
    <property type="evidence" value="ECO:0007669"/>
    <property type="project" value="InterPro"/>
</dbReference>
<dbReference type="PANTHER" id="PTHR33751:SF9">
    <property type="entry name" value="CYTOCHROME C4"/>
    <property type="match status" value="1"/>
</dbReference>
<accession>A0A382P8R4</accession>
<proteinExistence type="predicted"/>
<dbReference type="PANTHER" id="PTHR33751">
    <property type="entry name" value="CBB3-TYPE CYTOCHROME C OXIDASE SUBUNIT FIXP"/>
    <property type="match status" value="1"/>
</dbReference>
<evidence type="ECO:0000256" key="2">
    <source>
        <dbReference type="ARBA" id="ARBA00022982"/>
    </source>
</evidence>
<reference evidence="3" key="1">
    <citation type="submission" date="2018-05" db="EMBL/GenBank/DDBJ databases">
        <authorList>
            <person name="Lanie J.A."/>
            <person name="Ng W.-L."/>
            <person name="Kazmierczak K.M."/>
            <person name="Andrzejewski T.M."/>
            <person name="Davidsen T.M."/>
            <person name="Wayne K.J."/>
            <person name="Tettelin H."/>
            <person name="Glass J.I."/>
            <person name="Rusch D."/>
            <person name="Podicherti R."/>
            <person name="Tsui H.-C.T."/>
            <person name="Winkler M.E."/>
        </authorList>
    </citation>
    <scope>NUCLEOTIDE SEQUENCE</scope>
</reference>
<dbReference type="EMBL" id="UINC01105687">
    <property type="protein sequence ID" value="SVC69813.1"/>
    <property type="molecule type" value="Genomic_DNA"/>
</dbReference>
<feature type="non-terminal residue" evidence="3">
    <location>
        <position position="230"/>
    </location>
</feature>
<feature type="non-terminal residue" evidence="3">
    <location>
        <position position="1"/>
    </location>
</feature>
<name>A0A382P8R4_9ZZZZ</name>
<dbReference type="SUPFAM" id="SSF46626">
    <property type="entry name" value="Cytochrome c"/>
    <property type="match status" value="1"/>
</dbReference>
<dbReference type="Gene3D" id="1.10.760.10">
    <property type="entry name" value="Cytochrome c-like domain"/>
    <property type="match status" value="1"/>
</dbReference>
<evidence type="ECO:0000313" key="3">
    <source>
        <dbReference type="EMBL" id="SVC69813.1"/>
    </source>
</evidence>
<dbReference type="InterPro" id="IPR050597">
    <property type="entry name" value="Cytochrome_c_Oxidase_Subunit"/>
</dbReference>